<keyword evidence="2" id="KW-0472">Membrane</keyword>
<dbReference type="EMBL" id="JACEEZ010013560">
    <property type="protein sequence ID" value="KAG0720007.1"/>
    <property type="molecule type" value="Genomic_DNA"/>
</dbReference>
<gene>
    <name evidence="3" type="ORF">GWK47_007004</name>
</gene>
<feature type="transmembrane region" description="Helical" evidence="2">
    <location>
        <begin position="275"/>
        <end position="296"/>
    </location>
</feature>
<feature type="region of interest" description="Disordered" evidence="1">
    <location>
        <begin position="302"/>
        <end position="342"/>
    </location>
</feature>
<keyword evidence="2" id="KW-0812">Transmembrane</keyword>
<comment type="caution">
    <text evidence="3">The sequence shown here is derived from an EMBL/GenBank/DDBJ whole genome shotgun (WGS) entry which is preliminary data.</text>
</comment>
<feature type="compositionally biased region" description="Polar residues" evidence="1">
    <location>
        <begin position="331"/>
        <end position="342"/>
    </location>
</feature>
<keyword evidence="2" id="KW-1133">Transmembrane helix</keyword>
<dbReference type="OrthoDB" id="10621915at2759"/>
<evidence type="ECO:0000313" key="3">
    <source>
        <dbReference type="EMBL" id="KAG0720007.1"/>
    </source>
</evidence>
<dbReference type="AlphaFoldDB" id="A0A8J4Y3J0"/>
<name>A0A8J4Y3J0_CHIOP</name>
<reference evidence="3" key="1">
    <citation type="submission" date="2020-07" db="EMBL/GenBank/DDBJ databases">
        <title>The High-quality genome of the commercially important snow crab, Chionoecetes opilio.</title>
        <authorList>
            <person name="Jeong J.-H."/>
            <person name="Ryu S."/>
        </authorList>
    </citation>
    <scope>NUCLEOTIDE SEQUENCE</scope>
    <source>
        <strain evidence="3">MADBK_172401_WGS</strain>
        <tissue evidence="3">Digestive gland</tissue>
    </source>
</reference>
<protein>
    <submittedName>
        <fullName evidence="3">Uncharacterized protein</fullName>
    </submittedName>
</protein>
<proteinExistence type="predicted"/>
<keyword evidence="4" id="KW-1185">Reference proteome</keyword>
<dbReference type="Proteomes" id="UP000770661">
    <property type="component" value="Unassembled WGS sequence"/>
</dbReference>
<organism evidence="3 4">
    <name type="scientific">Chionoecetes opilio</name>
    <name type="common">Atlantic snow crab</name>
    <name type="synonym">Cancer opilio</name>
    <dbReference type="NCBI Taxonomy" id="41210"/>
    <lineage>
        <taxon>Eukaryota</taxon>
        <taxon>Metazoa</taxon>
        <taxon>Ecdysozoa</taxon>
        <taxon>Arthropoda</taxon>
        <taxon>Crustacea</taxon>
        <taxon>Multicrustacea</taxon>
        <taxon>Malacostraca</taxon>
        <taxon>Eumalacostraca</taxon>
        <taxon>Eucarida</taxon>
        <taxon>Decapoda</taxon>
        <taxon>Pleocyemata</taxon>
        <taxon>Brachyura</taxon>
        <taxon>Eubrachyura</taxon>
        <taxon>Majoidea</taxon>
        <taxon>Majidae</taxon>
        <taxon>Chionoecetes</taxon>
    </lineage>
</organism>
<accession>A0A8J4Y3J0</accession>
<evidence type="ECO:0000313" key="4">
    <source>
        <dbReference type="Proteomes" id="UP000770661"/>
    </source>
</evidence>
<sequence>MQPKLGSLWADSMVSLPVTYSKMLENKLPAFKEPSPFTPHFAHWMIDCRTDMTFALCPPPRAWPAPEHRGERIRISILRCGRACLAARGGRANSFFKDERVNQIYNWQHDLSILWIGSDDIADGIGPGHIIDNNKEITNAIERDLGDVKLYGWVYATSTPINVTLTCRNTSSSPSRHTLNGTGFVQISQGCNIHGDKFSLPASSTIIKEVPLIIQPFPFSKLLAFSSWEHEFLVNSSNVTLPSSFGLDPWSLPTYLDHLKLLMKPTPLVDPGWSAWNWMLLPVGIFTVFGGLYCTLRVRGSGCRRRSSPTSRPIPLEPLSDDGPLQPVACSHQSQPRAGTHS</sequence>
<evidence type="ECO:0000256" key="2">
    <source>
        <dbReference type="SAM" id="Phobius"/>
    </source>
</evidence>
<evidence type="ECO:0000256" key="1">
    <source>
        <dbReference type="SAM" id="MobiDB-lite"/>
    </source>
</evidence>